<feature type="compositionally biased region" description="Polar residues" evidence="1">
    <location>
        <begin position="1"/>
        <end position="10"/>
    </location>
</feature>
<feature type="compositionally biased region" description="Polar residues" evidence="1">
    <location>
        <begin position="631"/>
        <end position="652"/>
    </location>
</feature>
<feature type="region of interest" description="Disordered" evidence="1">
    <location>
        <begin position="721"/>
        <end position="857"/>
    </location>
</feature>
<feature type="compositionally biased region" description="Low complexity" evidence="1">
    <location>
        <begin position="821"/>
        <end position="834"/>
    </location>
</feature>
<feature type="compositionally biased region" description="Acidic residues" evidence="1">
    <location>
        <begin position="737"/>
        <end position="746"/>
    </location>
</feature>
<dbReference type="Proteomes" id="UP000184499">
    <property type="component" value="Unassembled WGS sequence"/>
</dbReference>
<feature type="region of interest" description="Disordered" evidence="1">
    <location>
        <begin position="277"/>
        <end position="326"/>
    </location>
</feature>
<dbReference type="OMA" id="LRTWQQK"/>
<proteinExistence type="predicted"/>
<feature type="compositionally biased region" description="Low complexity" evidence="1">
    <location>
        <begin position="301"/>
        <end position="314"/>
    </location>
</feature>
<reference evidence="3" key="1">
    <citation type="journal article" date="2017" name="Genome Biol.">
        <title>Comparative genomics reveals high biological diversity and specific adaptations in the industrially and medically important fungal genus Aspergillus.</title>
        <authorList>
            <person name="de Vries R.P."/>
            <person name="Riley R."/>
            <person name="Wiebenga A."/>
            <person name="Aguilar-Osorio G."/>
            <person name="Amillis S."/>
            <person name="Uchima C.A."/>
            <person name="Anderluh G."/>
            <person name="Asadollahi M."/>
            <person name="Askin M."/>
            <person name="Barry K."/>
            <person name="Battaglia E."/>
            <person name="Bayram O."/>
            <person name="Benocci T."/>
            <person name="Braus-Stromeyer S.A."/>
            <person name="Caldana C."/>
            <person name="Canovas D."/>
            <person name="Cerqueira G.C."/>
            <person name="Chen F."/>
            <person name="Chen W."/>
            <person name="Choi C."/>
            <person name="Clum A."/>
            <person name="Dos Santos R.A."/>
            <person name="Damasio A.R."/>
            <person name="Diallinas G."/>
            <person name="Emri T."/>
            <person name="Fekete E."/>
            <person name="Flipphi M."/>
            <person name="Freyberg S."/>
            <person name="Gallo A."/>
            <person name="Gournas C."/>
            <person name="Habgood R."/>
            <person name="Hainaut M."/>
            <person name="Harispe M.L."/>
            <person name="Henrissat B."/>
            <person name="Hilden K.S."/>
            <person name="Hope R."/>
            <person name="Hossain A."/>
            <person name="Karabika E."/>
            <person name="Karaffa L."/>
            <person name="Karanyi Z."/>
            <person name="Krasevec N."/>
            <person name="Kuo A."/>
            <person name="Kusch H."/>
            <person name="LaButti K."/>
            <person name="Lagendijk E.L."/>
            <person name="Lapidus A."/>
            <person name="Levasseur A."/>
            <person name="Lindquist E."/>
            <person name="Lipzen A."/>
            <person name="Logrieco A.F."/>
            <person name="MacCabe A."/>
            <person name="Maekelae M.R."/>
            <person name="Malavazi I."/>
            <person name="Melin P."/>
            <person name="Meyer V."/>
            <person name="Mielnichuk N."/>
            <person name="Miskei M."/>
            <person name="Molnar A.P."/>
            <person name="Mule G."/>
            <person name="Ngan C.Y."/>
            <person name="Orejas M."/>
            <person name="Orosz E."/>
            <person name="Ouedraogo J.P."/>
            <person name="Overkamp K.M."/>
            <person name="Park H.-S."/>
            <person name="Perrone G."/>
            <person name="Piumi F."/>
            <person name="Punt P.J."/>
            <person name="Ram A.F."/>
            <person name="Ramon A."/>
            <person name="Rauscher S."/>
            <person name="Record E."/>
            <person name="Riano-Pachon D.M."/>
            <person name="Robert V."/>
            <person name="Roehrig J."/>
            <person name="Ruller R."/>
            <person name="Salamov A."/>
            <person name="Salih N.S."/>
            <person name="Samson R.A."/>
            <person name="Sandor E."/>
            <person name="Sanguinetti M."/>
            <person name="Schuetze T."/>
            <person name="Sepcic K."/>
            <person name="Shelest E."/>
            <person name="Sherlock G."/>
            <person name="Sophianopoulou V."/>
            <person name="Squina F.M."/>
            <person name="Sun H."/>
            <person name="Susca A."/>
            <person name="Todd R.B."/>
            <person name="Tsang A."/>
            <person name="Unkles S.E."/>
            <person name="van de Wiele N."/>
            <person name="van Rossen-Uffink D."/>
            <person name="Oliveira J.V."/>
            <person name="Vesth T.C."/>
            <person name="Visser J."/>
            <person name="Yu J.-H."/>
            <person name="Zhou M."/>
            <person name="Andersen M.R."/>
            <person name="Archer D.B."/>
            <person name="Baker S.E."/>
            <person name="Benoit I."/>
            <person name="Brakhage A.A."/>
            <person name="Braus G.H."/>
            <person name="Fischer R."/>
            <person name="Frisvad J.C."/>
            <person name="Goldman G.H."/>
            <person name="Houbraken J."/>
            <person name="Oakley B."/>
            <person name="Pocsi I."/>
            <person name="Scazzocchio C."/>
            <person name="Seiboth B."/>
            <person name="vanKuyk P.A."/>
            <person name="Wortman J."/>
            <person name="Dyer P.S."/>
            <person name="Grigoriev I.V."/>
        </authorList>
    </citation>
    <scope>NUCLEOTIDE SEQUENCE [LARGE SCALE GENOMIC DNA]</scope>
    <source>
        <strain evidence="3">CBS 101740 / IMI 381727 / IBT 21946</strain>
    </source>
</reference>
<feature type="compositionally biased region" description="Acidic residues" evidence="1">
    <location>
        <begin position="783"/>
        <end position="793"/>
    </location>
</feature>
<gene>
    <name evidence="2" type="ORF">ASPBRDRAFT_135963</name>
</gene>
<dbReference type="AlphaFoldDB" id="A0A1L9U6T0"/>
<evidence type="ECO:0000313" key="3">
    <source>
        <dbReference type="Proteomes" id="UP000184499"/>
    </source>
</evidence>
<dbReference type="PANTHER" id="PTHR23242">
    <property type="entry name" value="TRANSCRIPTION FACTOR HOXA13"/>
    <property type="match status" value="1"/>
</dbReference>
<name>A0A1L9U6T0_ASPBC</name>
<evidence type="ECO:0000313" key="2">
    <source>
        <dbReference type="EMBL" id="OJJ67396.1"/>
    </source>
</evidence>
<keyword evidence="3" id="KW-1185">Reference proteome</keyword>
<evidence type="ECO:0008006" key="4">
    <source>
        <dbReference type="Google" id="ProtNLM"/>
    </source>
</evidence>
<dbReference type="RefSeq" id="XP_067474645.1">
    <property type="nucleotide sequence ID" value="XM_067618750.1"/>
</dbReference>
<dbReference type="EMBL" id="KV878694">
    <property type="protein sequence ID" value="OJJ67396.1"/>
    <property type="molecule type" value="Genomic_DNA"/>
</dbReference>
<feature type="region of interest" description="Disordered" evidence="1">
    <location>
        <begin position="1"/>
        <end position="28"/>
    </location>
</feature>
<dbReference type="OrthoDB" id="3260408at2759"/>
<organism evidence="2 3">
    <name type="scientific">Aspergillus brasiliensis (strain CBS 101740 / IMI 381727 / IBT 21946)</name>
    <dbReference type="NCBI Taxonomy" id="767769"/>
    <lineage>
        <taxon>Eukaryota</taxon>
        <taxon>Fungi</taxon>
        <taxon>Dikarya</taxon>
        <taxon>Ascomycota</taxon>
        <taxon>Pezizomycotina</taxon>
        <taxon>Eurotiomycetes</taxon>
        <taxon>Eurotiomycetidae</taxon>
        <taxon>Eurotiales</taxon>
        <taxon>Aspergillaceae</taxon>
        <taxon>Aspergillus</taxon>
        <taxon>Aspergillus subgen. Circumdati</taxon>
    </lineage>
</organism>
<feature type="compositionally biased region" description="Acidic residues" evidence="1">
    <location>
        <begin position="609"/>
        <end position="620"/>
    </location>
</feature>
<dbReference type="VEuPathDB" id="FungiDB:ASPBRDRAFT_135963"/>
<protein>
    <recommendedName>
        <fullName evidence="4">Transcription factor hoxa13</fullName>
    </recommendedName>
</protein>
<dbReference type="STRING" id="767769.A0A1L9U6T0"/>
<feature type="region of interest" description="Disordered" evidence="1">
    <location>
        <begin position="553"/>
        <end position="659"/>
    </location>
</feature>
<feature type="compositionally biased region" description="Pro residues" evidence="1">
    <location>
        <begin position="562"/>
        <end position="573"/>
    </location>
</feature>
<feature type="compositionally biased region" description="Acidic residues" evidence="1">
    <location>
        <begin position="801"/>
        <end position="811"/>
    </location>
</feature>
<dbReference type="GeneID" id="93571238"/>
<dbReference type="PANTHER" id="PTHR23242:SF9">
    <property type="entry name" value="TRANSCRIPTION FACTOR HOXA13"/>
    <property type="match status" value="1"/>
</dbReference>
<accession>A0A1L9U6T0</accession>
<evidence type="ECO:0000256" key="1">
    <source>
        <dbReference type="SAM" id="MobiDB-lite"/>
    </source>
</evidence>
<feature type="region of interest" description="Disordered" evidence="1">
    <location>
        <begin position="671"/>
        <end position="691"/>
    </location>
</feature>
<sequence>MMTVPDNSNVPDGVDRVTKSRSNTSNSRKRGTVRWTVGLVARLCIWYALLTPFLRCPSQLSDLTDSSPRVCKPYLVARSYVEPHVMPYYDAYGAPYVDIARPYVQVLNEKVYAPTSRVVKHGYERYGAPTLDKAHLYAQQQWETNAVPHLQSAKDKANGLYQSQVYPHVQNVEAALSPTFHKANGAIKSAYGDYLLPFGAKYRPFIGKTYTTGQDMLTTTVLPYARNSWSAALYFIQSTLWPRVTGVYSENVEPQLVKIGERLASYREEKRLRQVAEEVESEPQQASFLTAPKATEVDDLTTSSTTEQATATPTLSPTGQAAKARNSIESDLRTWQQKFAIASEKGLEDLEERLQDIVDGFISSGVRAHGESLATALEAVVDNELIALKRHINNLAESLPKEDVPQEEQAATNELFGNIKEAAVSIRDRAHALREWRNSFEQELTRRVSFAINSTLDVLDSVRDLGLQEVGMRWAWMDGVTYKDWARYHALKAQFEEWKDEFLEFGLQHAKLEEARAVADEILSHGMETAEAAAKELTRLRDVGKWKIAAREASDDFDTRSEPPPSLPKPSRAPEPVADEVAPADETADAERPDGTIFAYDAASRAENDGSDDDEESMATDEEHASPRVNGGTSSEYESTGLSGNDQDQKPITQDADDLKAAWGVAAANVEIPPEAEVPQASGPPLSSEQQQAVADLISGLLVDKDSAYAAEIMNKLHSIYGIPQPAPEPSVASDGASDDFSDVDADASSIPIPEPEEEPFHEADDASDASSAAVFESSAIVNDEDNNDEAQDAQDAQESLSEDIEIEEVEGGSSMDSAESHSATLASTASSVESEAEETIIPETTPASEDSTADEL</sequence>